<organism evidence="1">
    <name type="scientific">marine sediment metagenome</name>
    <dbReference type="NCBI Taxonomy" id="412755"/>
    <lineage>
        <taxon>unclassified sequences</taxon>
        <taxon>metagenomes</taxon>
        <taxon>ecological metagenomes</taxon>
    </lineage>
</organism>
<sequence length="128" mass="15146">MMYLQDYREKEQTKLFEETGTFFAFSKDQFNEQKEKKYFPYLNCGAGMMCPKINFDTLMDGLKLIREESVKQDIEENGIPAIIKRELNNHECFYTGSIKDAVRALKPYEVDIKEVQTIYSKLLQEIDF</sequence>
<dbReference type="Pfam" id="PF24692">
    <property type="entry name" value="DUF7659"/>
    <property type="match status" value="1"/>
</dbReference>
<protein>
    <submittedName>
        <fullName evidence="1">Uncharacterized protein</fullName>
    </submittedName>
</protein>
<evidence type="ECO:0000313" key="1">
    <source>
        <dbReference type="EMBL" id="KKL95013.1"/>
    </source>
</evidence>
<reference evidence="1" key="1">
    <citation type="journal article" date="2015" name="Nature">
        <title>Complex archaea that bridge the gap between prokaryotes and eukaryotes.</title>
        <authorList>
            <person name="Spang A."/>
            <person name="Saw J.H."/>
            <person name="Jorgensen S.L."/>
            <person name="Zaremba-Niedzwiedzka K."/>
            <person name="Martijn J."/>
            <person name="Lind A.E."/>
            <person name="van Eijk R."/>
            <person name="Schleper C."/>
            <person name="Guy L."/>
            <person name="Ettema T.J."/>
        </authorList>
    </citation>
    <scope>NUCLEOTIDE SEQUENCE</scope>
</reference>
<accession>A0A0F9G8D6</accession>
<name>A0A0F9G8D6_9ZZZZ</name>
<dbReference type="AlphaFoldDB" id="A0A0F9G8D6"/>
<gene>
    <name evidence="1" type="ORF">LCGC14_1858860</name>
</gene>
<proteinExistence type="predicted"/>
<dbReference type="InterPro" id="IPR056076">
    <property type="entry name" value="DUF7659"/>
</dbReference>
<comment type="caution">
    <text evidence="1">The sequence shown here is derived from an EMBL/GenBank/DDBJ whole genome shotgun (WGS) entry which is preliminary data.</text>
</comment>
<dbReference type="EMBL" id="LAZR01018785">
    <property type="protein sequence ID" value="KKL95013.1"/>
    <property type="molecule type" value="Genomic_DNA"/>
</dbReference>